<feature type="signal peptide" evidence="1">
    <location>
        <begin position="1"/>
        <end position="22"/>
    </location>
</feature>
<dbReference type="AlphaFoldDB" id="A0AAV6LL32"/>
<reference evidence="2" key="1">
    <citation type="submission" date="2020-08" db="EMBL/GenBank/DDBJ databases">
        <title>Plant Genome Project.</title>
        <authorList>
            <person name="Zhang R.-G."/>
        </authorList>
    </citation>
    <scope>NUCLEOTIDE SEQUENCE</scope>
    <source>
        <strain evidence="2">WSP0</strain>
        <tissue evidence="2">Leaf</tissue>
    </source>
</reference>
<accession>A0AAV6LL32</accession>
<evidence type="ECO:0000256" key="1">
    <source>
        <dbReference type="SAM" id="SignalP"/>
    </source>
</evidence>
<dbReference type="Proteomes" id="UP000823749">
    <property type="component" value="Chromosome 1"/>
</dbReference>
<evidence type="ECO:0000313" key="2">
    <source>
        <dbReference type="EMBL" id="KAG5565656.1"/>
    </source>
</evidence>
<evidence type="ECO:0000313" key="3">
    <source>
        <dbReference type="Proteomes" id="UP000823749"/>
    </source>
</evidence>
<gene>
    <name evidence="2" type="ORF">RHGRI_001539</name>
</gene>
<comment type="caution">
    <text evidence="2">The sequence shown here is derived from an EMBL/GenBank/DDBJ whole genome shotgun (WGS) entry which is preliminary data.</text>
</comment>
<protein>
    <submittedName>
        <fullName evidence="2">Uncharacterized protein</fullName>
    </submittedName>
</protein>
<organism evidence="2 3">
    <name type="scientific">Rhododendron griersonianum</name>
    <dbReference type="NCBI Taxonomy" id="479676"/>
    <lineage>
        <taxon>Eukaryota</taxon>
        <taxon>Viridiplantae</taxon>
        <taxon>Streptophyta</taxon>
        <taxon>Embryophyta</taxon>
        <taxon>Tracheophyta</taxon>
        <taxon>Spermatophyta</taxon>
        <taxon>Magnoliopsida</taxon>
        <taxon>eudicotyledons</taxon>
        <taxon>Gunneridae</taxon>
        <taxon>Pentapetalae</taxon>
        <taxon>asterids</taxon>
        <taxon>Ericales</taxon>
        <taxon>Ericaceae</taxon>
        <taxon>Ericoideae</taxon>
        <taxon>Rhodoreae</taxon>
        <taxon>Rhododendron</taxon>
    </lineage>
</organism>
<proteinExistence type="predicted"/>
<feature type="chain" id="PRO_5043786933" evidence="1">
    <location>
        <begin position="23"/>
        <end position="57"/>
    </location>
</feature>
<keyword evidence="1" id="KW-0732">Signal</keyword>
<name>A0AAV6LL32_9ERIC</name>
<sequence>MKVIVLMLVFILIAMCWQIVKGESKGKNGHLLNLALVLPTSYNLSCCDYSVTSWAFV</sequence>
<dbReference type="EMBL" id="JACTNZ010000001">
    <property type="protein sequence ID" value="KAG5565656.1"/>
    <property type="molecule type" value="Genomic_DNA"/>
</dbReference>
<keyword evidence="3" id="KW-1185">Reference proteome</keyword>